<keyword evidence="4 7" id="KW-1133">Transmembrane helix</keyword>
<dbReference type="EMBL" id="AP026798">
    <property type="protein sequence ID" value="BDR52848.1"/>
    <property type="molecule type" value="Genomic_DNA"/>
</dbReference>
<feature type="transmembrane region" description="Helical" evidence="7">
    <location>
        <begin position="321"/>
        <end position="345"/>
    </location>
</feature>
<keyword evidence="5 7" id="KW-0472">Membrane</keyword>
<proteinExistence type="inferred from homology"/>
<dbReference type="Pfam" id="PF12704">
    <property type="entry name" value="MacB_PCD"/>
    <property type="match status" value="1"/>
</dbReference>
<feature type="transmembrane region" description="Helical" evidence="7">
    <location>
        <begin position="417"/>
        <end position="436"/>
    </location>
</feature>
<evidence type="ECO:0000313" key="11">
    <source>
        <dbReference type="Proteomes" id="UP001321766"/>
    </source>
</evidence>
<feature type="domain" description="ABC3 transporter permease C-terminal" evidence="8">
    <location>
        <begin position="758"/>
        <end position="875"/>
    </location>
</feature>
<organism evidence="10 11">
    <name type="scientific">Bombiscardovia nodaiensis</name>
    <dbReference type="NCBI Taxonomy" id="2932181"/>
    <lineage>
        <taxon>Bacteria</taxon>
        <taxon>Bacillati</taxon>
        <taxon>Actinomycetota</taxon>
        <taxon>Actinomycetes</taxon>
        <taxon>Bifidobacteriales</taxon>
        <taxon>Bifidobacteriaceae</taxon>
        <taxon>Bombiscardovia</taxon>
    </lineage>
</organism>
<keyword evidence="3 7" id="KW-0812">Transmembrane</keyword>
<evidence type="ECO:0000256" key="6">
    <source>
        <dbReference type="ARBA" id="ARBA00038076"/>
    </source>
</evidence>
<evidence type="ECO:0000256" key="4">
    <source>
        <dbReference type="ARBA" id="ARBA00022989"/>
    </source>
</evidence>
<dbReference type="InterPro" id="IPR050250">
    <property type="entry name" value="Macrolide_Exporter_MacB"/>
</dbReference>
<keyword evidence="11" id="KW-1185">Reference proteome</keyword>
<feature type="domain" description="MacB-like periplasmic core" evidence="9">
    <location>
        <begin position="21"/>
        <end position="242"/>
    </location>
</feature>
<comment type="subcellular location">
    <subcellularLocation>
        <location evidence="1">Cell membrane</location>
        <topology evidence="1">Multi-pass membrane protein</topology>
    </subcellularLocation>
</comment>
<feature type="transmembrane region" description="Helical" evidence="7">
    <location>
        <begin position="513"/>
        <end position="535"/>
    </location>
</feature>
<keyword evidence="2" id="KW-1003">Cell membrane</keyword>
<dbReference type="Pfam" id="PF02687">
    <property type="entry name" value="FtsX"/>
    <property type="match status" value="2"/>
</dbReference>
<feature type="transmembrane region" description="Helical" evidence="7">
    <location>
        <begin position="806"/>
        <end position="833"/>
    </location>
</feature>
<evidence type="ECO:0000256" key="7">
    <source>
        <dbReference type="SAM" id="Phobius"/>
    </source>
</evidence>
<dbReference type="InterPro" id="IPR025857">
    <property type="entry name" value="MacB_PCD"/>
</dbReference>
<evidence type="ECO:0000259" key="9">
    <source>
        <dbReference type="Pfam" id="PF12704"/>
    </source>
</evidence>
<feature type="transmembrane region" description="Helical" evidence="7">
    <location>
        <begin position="845"/>
        <end position="865"/>
    </location>
</feature>
<feature type="transmembrane region" description="Helical" evidence="7">
    <location>
        <begin position="750"/>
        <end position="779"/>
    </location>
</feature>
<evidence type="ECO:0000259" key="8">
    <source>
        <dbReference type="Pfam" id="PF02687"/>
    </source>
</evidence>
<accession>A0ABN6SCB4</accession>
<name>A0ABN6SCB4_9BIFI</name>
<dbReference type="InterPro" id="IPR003838">
    <property type="entry name" value="ABC3_permease_C"/>
</dbReference>
<dbReference type="PANTHER" id="PTHR30572:SF4">
    <property type="entry name" value="ABC TRANSPORTER PERMEASE YTRF"/>
    <property type="match status" value="1"/>
</dbReference>
<sequence length="882" mass="93752">MWSISWKMMKRDVRMLVPAGIAILVGSLFIAATFLFGNTLDNSMRKQVSSAFGSGNYAIAPENISNSGEVKTIKDFHLSKLRTLPAVKGARPDVNVFAQVGKTGGGKHTDTAVISMVEPDSLMPISLVEGRWPAAEGETTVPKSVADRLDTKVGGSISFNSAMEAEGSGGSPSASQLKIVGIDEDIDGYYSYYGGASVVTESTLTKLMGPQSDEGEGQPPVAYVYLLLDESQTSESNLKQIRDEMPKGYKLQTRAEFENAQLKSLSGQTSIMTTFLLSFGVLAMFVAALVIANTFQVIVARQRRTLALLRTIGAKKSQVRSSVLMQSSILGLVASALGTLLAIGLVGLAQVLKLRMGGLSFTLKVTPLVILVPIAFGTLITMLASMSSARAATRVTPLEALRPPELSEEKRSGRVRIVISCLLILLGAAMAGYVVYQAVLDSRGVKGTFVSGDTSSFALATAVGGVAIVFIGVLLSTSRWIPWLLKGIGALVAHIGPSSKIAVGNISRNPKRVAATGTALLIGVTLVSCLGTGAASAKQTMANALDSRYSVDVEIITGKADQESLEKVRKVKGVKAADIVGSYQLAIVKPQGDLTEAMKNSKNAINIYALKPGQSKELMNVDQEALLQGGPKIATPEKMLESSTYKPGQQISVSPWQMDNNNEQKRSNFQLVSGSYSGLAGPYGLYGICLEDQTKQIGRPDQYEIWVKSDGTQPARTFLEDIREATSNSEHASVTGAIAEKDQYEQMINVVLMVMVGLLAVAVVIALIGVANTLSLSVIERTRESATLRAIGMTKRQLKRSLSVEALLIALGSTLAGLVLGTLFGWTGAYIVFESFGKVALPLDWTMYALIVLIAGLAAWLASVLPARRATKTPPVEALAEA</sequence>
<evidence type="ECO:0000256" key="5">
    <source>
        <dbReference type="ARBA" id="ARBA00023136"/>
    </source>
</evidence>
<evidence type="ECO:0000256" key="3">
    <source>
        <dbReference type="ARBA" id="ARBA00022692"/>
    </source>
</evidence>
<feature type="transmembrane region" description="Helical" evidence="7">
    <location>
        <begin position="456"/>
        <end position="476"/>
    </location>
</feature>
<evidence type="ECO:0000256" key="2">
    <source>
        <dbReference type="ARBA" id="ARBA00022475"/>
    </source>
</evidence>
<dbReference type="PANTHER" id="PTHR30572">
    <property type="entry name" value="MEMBRANE COMPONENT OF TRANSPORTER-RELATED"/>
    <property type="match status" value="1"/>
</dbReference>
<comment type="similarity">
    <text evidence="6">Belongs to the ABC-4 integral membrane protein family.</text>
</comment>
<feature type="transmembrane region" description="Helical" evidence="7">
    <location>
        <begin position="275"/>
        <end position="300"/>
    </location>
</feature>
<gene>
    <name evidence="10" type="ORF">KIM372_07550</name>
</gene>
<evidence type="ECO:0000256" key="1">
    <source>
        <dbReference type="ARBA" id="ARBA00004651"/>
    </source>
</evidence>
<protein>
    <submittedName>
        <fullName evidence="10">ABC transporter permease</fullName>
    </submittedName>
</protein>
<feature type="domain" description="ABC3 transporter permease C-terminal" evidence="8">
    <location>
        <begin position="278"/>
        <end position="397"/>
    </location>
</feature>
<reference evidence="10 11" key="1">
    <citation type="journal article" date="2023" name="Microbiol. Spectr.">
        <title>Symbiosis of Carpenter Bees with Uncharacterized Lactic Acid Bacteria Showing NAD Auxotrophy.</title>
        <authorList>
            <person name="Kawasaki S."/>
            <person name="Ozawa K."/>
            <person name="Mori T."/>
            <person name="Yamamoto A."/>
            <person name="Ito M."/>
            <person name="Ohkuma M."/>
            <person name="Sakamoto M."/>
            <person name="Matsutani M."/>
        </authorList>
    </citation>
    <scope>NUCLEOTIDE SEQUENCE [LARGE SCALE GENOMIC DNA]</scope>
    <source>
        <strain evidence="10 11">Kim37-2</strain>
    </source>
</reference>
<evidence type="ECO:0000313" key="10">
    <source>
        <dbReference type="EMBL" id="BDR52848.1"/>
    </source>
</evidence>
<feature type="transmembrane region" description="Helical" evidence="7">
    <location>
        <begin position="365"/>
        <end position="384"/>
    </location>
</feature>
<dbReference type="Proteomes" id="UP001321766">
    <property type="component" value="Chromosome"/>
</dbReference>